<keyword evidence="1" id="KW-0645">Protease</keyword>
<evidence type="ECO:0000256" key="1">
    <source>
        <dbReference type="PIRNR" id="PIRNR012702"/>
    </source>
</evidence>
<reference evidence="4 5" key="1">
    <citation type="journal article" date="2014" name="World J. Microbiol. Biotechnol.">
        <title>Biodiversity and physiological characteristics of Antarctic and Arctic lichens-associated bacteria.</title>
        <authorList>
            <person name="Lee Y.M."/>
            <person name="Kim E.H."/>
            <person name="Lee H.K."/>
            <person name="Hong S.G."/>
        </authorList>
    </citation>
    <scope>NUCLEOTIDE SEQUENCE [LARGE SCALE GENOMIC DNA]</scope>
    <source>
        <strain evidence="4 5">PAMC 26569</strain>
    </source>
</reference>
<dbReference type="GO" id="GO:0008237">
    <property type="term" value="F:metallopeptidase activity"/>
    <property type="evidence" value="ECO:0007669"/>
    <property type="project" value="UniProtKB-KW"/>
</dbReference>
<evidence type="ECO:0000313" key="4">
    <source>
        <dbReference type="EMBL" id="QKE92553.1"/>
    </source>
</evidence>
<dbReference type="InterPro" id="IPR010799">
    <property type="entry name" value="MlrC_C"/>
</dbReference>
<accession>A0A6M8HVJ9</accession>
<keyword evidence="1" id="KW-0482">Metalloprotease</keyword>
<organism evidence="4 5">
    <name type="scientific">Lichenicola cladoniae</name>
    <dbReference type="NCBI Taxonomy" id="1484109"/>
    <lineage>
        <taxon>Bacteria</taxon>
        <taxon>Pseudomonadati</taxon>
        <taxon>Pseudomonadota</taxon>
        <taxon>Alphaproteobacteria</taxon>
        <taxon>Acetobacterales</taxon>
        <taxon>Acetobacteraceae</taxon>
        <taxon>Lichenicola</taxon>
    </lineage>
</organism>
<dbReference type="Pfam" id="PF07171">
    <property type="entry name" value="MlrC_C"/>
    <property type="match status" value="1"/>
</dbReference>
<dbReference type="InterPro" id="IPR009197">
    <property type="entry name" value="MlrC"/>
</dbReference>
<evidence type="ECO:0000313" key="5">
    <source>
        <dbReference type="Proteomes" id="UP000500767"/>
    </source>
</evidence>
<proteinExistence type="inferred from homology"/>
<protein>
    <recommendedName>
        <fullName evidence="1">Microcystinase C</fullName>
        <shortName evidence="1">MlrC</shortName>
    </recommendedName>
</protein>
<name>A0A6M8HVJ9_9PROT</name>
<dbReference type="EMBL" id="CP053708">
    <property type="protein sequence ID" value="QKE92553.1"/>
    <property type="molecule type" value="Genomic_DNA"/>
</dbReference>
<comment type="similarity">
    <text evidence="1">Belongs to the peptidase M81 family.</text>
</comment>
<feature type="domain" description="Microcystin LR degradation protein MlrC C-terminal" evidence="2">
    <location>
        <begin position="289"/>
        <end position="454"/>
    </location>
</feature>
<comment type="cofactor">
    <cofactor evidence="1">
        <name>Zn(2+)</name>
        <dbReference type="ChEBI" id="CHEBI:29105"/>
    </cofactor>
    <text evidence="1">Binds 1 zinc ion per subunit.</text>
</comment>
<dbReference type="GO" id="GO:0046872">
    <property type="term" value="F:metal ion binding"/>
    <property type="evidence" value="ECO:0007669"/>
    <property type="project" value="UniProtKB-KW"/>
</dbReference>
<evidence type="ECO:0000259" key="3">
    <source>
        <dbReference type="Pfam" id="PF07364"/>
    </source>
</evidence>
<comment type="function">
    <text evidence="1">Involved in peptidolytic degradation of cyclic heptapeptide hepatotoxin microcystin (MC).</text>
</comment>
<gene>
    <name evidence="4" type="ORF">HN018_09470</name>
</gene>
<keyword evidence="1" id="KW-0479">Metal-binding</keyword>
<evidence type="ECO:0000259" key="2">
    <source>
        <dbReference type="Pfam" id="PF07171"/>
    </source>
</evidence>
<dbReference type="Proteomes" id="UP000500767">
    <property type="component" value="Chromosome"/>
</dbReference>
<dbReference type="GO" id="GO:0006508">
    <property type="term" value="P:proteolysis"/>
    <property type="evidence" value="ECO:0007669"/>
    <property type="project" value="UniProtKB-KW"/>
</dbReference>
<dbReference type="Pfam" id="PF07364">
    <property type="entry name" value="DUF1485"/>
    <property type="match status" value="1"/>
</dbReference>
<dbReference type="KEGG" id="lck:HN018_09470"/>
<dbReference type="AlphaFoldDB" id="A0A6M8HVJ9"/>
<sequence length="488" mass="51256">MRIAVGGIHIECSTYNPVETGYDVFRVERGTSQFASSTFGFLHDYPATFLPTLHARAIPGGPVTAAAYTALVNEFLDRLRAHGPVDGLYLAMHGAMFVTGMEDAEGDWITRARAVVGPDCPIAVSYDLHGNVTQKIMDCIDMFSTYRTAPHIDVEQTMRRSVSMLVRSIETGVRPFVVWTPVPVVLPGERTSTVDEPARGLYAGLAESELADGIWDASLMVGYVWADEPRATAAAIMTGTDAGALREASNALAARYWGARETFAFGSRTGTIAECVALARSHAGALTILADSGDNPTGGGVGDRADVLRELLAQGAGGVILASIADRSATDTAYAAGVGAAVSLSVGGTLDTGGSKPVPVSGTVTMLAPAVDGRDREAVLDLDGVAGGFRLVLAARRRPYHAIADFERLGLGLSGCGILVVKSGYLSPELAPLAALSLMALSPGSVDQDVARLPRLRKMRATFPFDKDFDWVPEASVSARAAAWAGVP</sequence>
<keyword evidence="5" id="KW-1185">Reference proteome</keyword>
<keyword evidence="1" id="KW-0378">Hydrolase</keyword>
<dbReference type="PIRSF" id="PIRSF012702">
    <property type="entry name" value="UCP012702"/>
    <property type="match status" value="1"/>
</dbReference>
<feature type="domain" description="Microcystin LR degradation protein MlrC N-terminal" evidence="3">
    <location>
        <begin position="2"/>
        <end position="279"/>
    </location>
</feature>
<dbReference type="InterPro" id="IPR015995">
    <property type="entry name" value="MlrC_N"/>
</dbReference>